<feature type="transmembrane region" description="Helical" evidence="5">
    <location>
        <begin position="45"/>
        <end position="63"/>
    </location>
</feature>
<sequence length="434" mass="50474">MLEHALIRLFVVFFTFITWRKLDLGLFFVFLFLPSYLIRFKFAGLPSTLLEIMIWIIFLIWVSERIVKLDYKKQFDNLITTYKNNFTLFIASGLFLIGATISIYTSINLKSALGEWKAFYIEPFLLFIILITHIKTNKQIQNILSAIVLCGLATSILAIYQHFTGWMVPWDFWENRNTFRVTGWYSFPNGVGLFLAPIYPLAIYLFQNKWSLLKKEKNNLNYLILIISLLFIIFSPLAIFFAKSTGGLIGIIASIGLLLLIWQKSRKFILVFGIISLLIIIFMPTNSLKQELLMQDRSGQIRLDMWAETIEFLKDNPIKGAGLASYKTLIYPYRIDKWIEVFHHPHNIFLTIWVNTGIIGLFGFTWIIVWFYRVGLMNLKKDKLIIFLLATITAFTTTGLVDSPYIKNDLAIFFWILPALLIVTTRQKGENEIE</sequence>
<dbReference type="EMBL" id="MFPS01000009">
    <property type="protein sequence ID" value="OGH58654.1"/>
    <property type="molecule type" value="Genomic_DNA"/>
</dbReference>
<feature type="domain" description="O-antigen ligase-related" evidence="6">
    <location>
        <begin position="231"/>
        <end position="364"/>
    </location>
</feature>
<evidence type="ECO:0000256" key="4">
    <source>
        <dbReference type="ARBA" id="ARBA00023136"/>
    </source>
</evidence>
<feature type="transmembrane region" description="Helical" evidence="5">
    <location>
        <begin position="183"/>
        <end position="207"/>
    </location>
</feature>
<feature type="transmembrane region" description="Helical" evidence="5">
    <location>
        <begin position="348"/>
        <end position="372"/>
    </location>
</feature>
<dbReference type="PANTHER" id="PTHR37422:SF17">
    <property type="entry name" value="O-ANTIGEN LIGASE"/>
    <property type="match status" value="1"/>
</dbReference>
<evidence type="ECO:0000313" key="8">
    <source>
        <dbReference type="Proteomes" id="UP000177067"/>
    </source>
</evidence>
<feature type="transmembrane region" description="Helical" evidence="5">
    <location>
        <begin position="119"/>
        <end position="136"/>
    </location>
</feature>
<feature type="transmembrane region" description="Helical" evidence="5">
    <location>
        <begin position="7"/>
        <end position="33"/>
    </location>
</feature>
<feature type="transmembrane region" description="Helical" evidence="5">
    <location>
        <begin position="269"/>
        <end position="288"/>
    </location>
</feature>
<evidence type="ECO:0000313" key="7">
    <source>
        <dbReference type="EMBL" id="OGH58654.1"/>
    </source>
</evidence>
<comment type="subcellular location">
    <subcellularLocation>
        <location evidence="1">Membrane</location>
        <topology evidence="1">Multi-pass membrane protein</topology>
    </subcellularLocation>
</comment>
<feature type="transmembrane region" description="Helical" evidence="5">
    <location>
        <begin position="384"/>
        <end position="400"/>
    </location>
</feature>
<feature type="transmembrane region" description="Helical" evidence="5">
    <location>
        <begin position="84"/>
        <end position="107"/>
    </location>
</feature>
<keyword evidence="3 5" id="KW-1133">Transmembrane helix</keyword>
<dbReference type="InterPro" id="IPR051533">
    <property type="entry name" value="WaaL-like"/>
</dbReference>
<dbReference type="Proteomes" id="UP000177067">
    <property type="component" value="Unassembled WGS sequence"/>
</dbReference>
<dbReference type="InterPro" id="IPR007016">
    <property type="entry name" value="O-antigen_ligase-rel_domated"/>
</dbReference>
<gene>
    <name evidence="7" type="ORF">A2725_03065</name>
</gene>
<evidence type="ECO:0000256" key="1">
    <source>
        <dbReference type="ARBA" id="ARBA00004141"/>
    </source>
</evidence>
<keyword evidence="4 5" id="KW-0472">Membrane</keyword>
<feature type="transmembrane region" description="Helical" evidence="5">
    <location>
        <begin position="219"/>
        <end position="239"/>
    </location>
</feature>
<protein>
    <recommendedName>
        <fullName evidence="6">O-antigen ligase-related domain-containing protein</fullName>
    </recommendedName>
</protein>
<feature type="transmembrane region" description="Helical" evidence="5">
    <location>
        <begin position="143"/>
        <end position="163"/>
    </location>
</feature>
<dbReference type="PANTHER" id="PTHR37422">
    <property type="entry name" value="TEICHURONIC ACID BIOSYNTHESIS PROTEIN TUAE"/>
    <property type="match status" value="1"/>
</dbReference>
<name>A0A1F6LH88_9BACT</name>
<dbReference type="GO" id="GO:0016020">
    <property type="term" value="C:membrane"/>
    <property type="evidence" value="ECO:0007669"/>
    <property type="project" value="UniProtKB-SubCell"/>
</dbReference>
<evidence type="ECO:0000256" key="2">
    <source>
        <dbReference type="ARBA" id="ARBA00022692"/>
    </source>
</evidence>
<evidence type="ECO:0000256" key="5">
    <source>
        <dbReference type="SAM" id="Phobius"/>
    </source>
</evidence>
<keyword evidence="2 5" id="KW-0812">Transmembrane</keyword>
<accession>A0A1F6LH88</accession>
<comment type="caution">
    <text evidence="7">The sequence shown here is derived from an EMBL/GenBank/DDBJ whole genome shotgun (WGS) entry which is preliminary data.</text>
</comment>
<proteinExistence type="predicted"/>
<reference evidence="7 8" key="1">
    <citation type="journal article" date="2016" name="Nat. Commun.">
        <title>Thousands of microbial genomes shed light on interconnected biogeochemical processes in an aquifer system.</title>
        <authorList>
            <person name="Anantharaman K."/>
            <person name="Brown C.T."/>
            <person name="Hug L.A."/>
            <person name="Sharon I."/>
            <person name="Castelle C.J."/>
            <person name="Probst A.J."/>
            <person name="Thomas B.C."/>
            <person name="Singh A."/>
            <person name="Wilkins M.J."/>
            <person name="Karaoz U."/>
            <person name="Brodie E.L."/>
            <person name="Williams K.H."/>
            <person name="Hubbard S.S."/>
            <person name="Banfield J.F."/>
        </authorList>
    </citation>
    <scope>NUCLEOTIDE SEQUENCE [LARGE SCALE GENOMIC DNA]</scope>
</reference>
<feature type="transmembrane region" description="Helical" evidence="5">
    <location>
        <begin position="245"/>
        <end position="262"/>
    </location>
</feature>
<dbReference type="AlphaFoldDB" id="A0A1F6LH88"/>
<evidence type="ECO:0000259" key="6">
    <source>
        <dbReference type="Pfam" id="PF04932"/>
    </source>
</evidence>
<dbReference type="Pfam" id="PF04932">
    <property type="entry name" value="Wzy_C"/>
    <property type="match status" value="1"/>
</dbReference>
<evidence type="ECO:0000256" key="3">
    <source>
        <dbReference type="ARBA" id="ARBA00022989"/>
    </source>
</evidence>
<organism evidence="7 8">
    <name type="scientific">Candidatus Magasanikbacteria bacterium RIFCSPHIGHO2_01_FULL_33_34</name>
    <dbReference type="NCBI Taxonomy" id="1798671"/>
    <lineage>
        <taxon>Bacteria</taxon>
        <taxon>Candidatus Magasanikiibacteriota</taxon>
    </lineage>
</organism>